<evidence type="ECO:0000313" key="2">
    <source>
        <dbReference type="EMBL" id="MDQ0290195.1"/>
    </source>
</evidence>
<gene>
    <name evidence="2" type="ORF">J3R75_002302</name>
</gene>
<dbReference type="InterPro" id="IPR036465">
    <property type="entry name" value="vWFA_dom_sf"/>
</dbReference>
<dbReference type="Proteomes" id="UP001238163">
    <property type="component" value="Unassembled WGS sequence"/>
</dbReference>
<dbReference type="PANTHER" id="PTHR33608:SF6">
    <property type="entry name" value="BLL2464 PROTEIN"/>
    <property type="match status" value="1"/>
</dbReference>
<protein>
    <submittedName>
        <fullName evidence="2">Uncharacterized protein (DUF58 family)</fullName>
    </submittedName>
</protein>
<name>A0AAE3VGV4_9BACT</name>
<dbReference type="Pfam" id="PF01882">
    <property type="entry name" value="DUF58"/>
    <property type="match status" value="1"/>
</dbReference>
<comment type="caution">
    <text evidence="2">The sequence shown here is derived from an EMBL/GenBank/DDBJ whole genome shotgun (WGS) entry which is preliminary data.</text>
</comment>
<keyword evidence="3" id="KW-1185">Reference proteome</keyword>
<evidence type="ECO:0000313" key="3">
    <source>
        <dbReference type="Proteomes" id="UP001238163"/>
    </source>
</evidence>
<dbReference type="SUPFAM" id="SSF53300">
    <property type="entry name" value="vWA-like"/>
    <property type="match status" value="1"/>
</dbReference>
<sequence length="307" mass="33353">MSPTHSTTTESPSPPLTQDSHELARLYALHAWRDAQDALAGLYHSHYHGSGLDFAELREYQPGDDERAVHWPLSLRKGKLLSKVFQEERSTDLLLLFDASPSMRLFAATWQCALRNAALLAACAIGCQDAVGAMVLTQNARRDIPPARGRRQLSRLLKEMMNTENGDKDAGALSLGEAMEQLLARRKQRTRVVVIGDLIGNTSYATPLRALAQRHDVLLCQILERAPALPAKGTSMNLSDAKTGQTLSVPTGDRVWRESAAATHIALLANSAAAAKAAGAGYLLLSPSDDPLAALCLYFAAKPRPRR</sequence>
<dbReference type="InterPro" id="IPR002881">
    <property type="entry name" value="DUF58"/>
</dbReference>
<dbReference type="Gene3D" id="3.40.50.410">
    <property type="entry name" value="von Willebrand factor, type A domain"/>
    <property type="match status" value="1"/>
</dbReference>
<dbReference type="AlphaFoldDB" id="A0AAE3VGV4"/>
<accession>A0AAE3VGV4</accession>
<dbReference type="RefSeq" id="WP_307261609.1">
    <property type="nucleotide sequence ID" value="NZ_JAUSVL010000001.1"/>
</dbReference>
<dbReference type="PANTHER" id="PTHR33608">
    <property type="entry name" value="BLL2464 PROTEIN"/>
    <property type="match status" value="1"/>
</dbReference>
<dbReference type="EMBL" id="JAUSVL010000001">
    <property type="protein sequence ID" value="MDQ0290195.1"/>
    <property type="molecule type" value="Genomic_DNA"/>
</dbReference>
<evidence type="ECO:0000259" key="1">
    <source>
        <dbReference type="Pfam" id="PF01882"/>
    </source>
</evidence>
<organism evidence="2 3">
    <name type="scientific">Oligosphaera ethanolica</name>
    <dbReference type="NCBI Taxonomy" id="760260"/>
    <lineage>
        <taxon>Bacteria</taxon>
        <taxon>Pseudomonadati</taxon>
        <taxon>Lentisphaerota</taxon>
        <taxon>Oligosphaeria</taxon>
        <taxon>Oligosphaerales</taxon>
        <taxon>Oligosphaeraceae</taxon>
        <taxon>Oligosphaera</taxon>
    </lineage>
</organism>
<proteinExistence type="predicted"/>
<reference evidence="2" key="1">
    <citation type="submission" date="2023-07" db="EMBL/GenBank/DDBJ databases">
        <title>Genomic Encyclopedia of Type Strains, Phase IV (KMG-IV): sequencing the most valuable type-strain genomes for metagenomic binning, comparative biology and taxonomic classification.</title>
        <authorList>
            <person name="Goeker M."/>
        </authorList>
    </citation>
    <scope>NUCLEOTIDE SEQUENCE</scope>
    <source>
        <strain evidence="2">DSM 24202</strain>
    </source>
</reference>
<feature type="domain" description="DUF58" evidence="1">
    <location>
        <begin position="56"/>
        <end position="261"/>
    </location>
</feature>